<dbReference type="PANTHER" id="PTHR47823:SF9">
    <property type="entry name" value="CHROMOSOME UNDETERMINED SCAFFOLD_10, WHOLE GENOME SHOTGUN SEQUENCE"/>
    <property type="match status" value="1"/>
</dbReference>
<dbReference type="Proteomes" id="UP000626109">
    <property type="component" value="Unassembled WGS sequence"/>
</dbReference>
<dbReference type="GO" id="GO:0005249">
    <property type="term" value="F:voltage-gated potassium channel activity"/>
    <property type="evidence" value="ECO:0007669"/>
    <property type="project" value="InterPro"/>
</dbReference>
<keyword evidence="2 6" id="KW-0812">Transmembrane</keyword>
<dbReference type="Gene3D" id="1.10.287.70">
    <property type="match status" value="1"/>
</dbReference>
<proteinExistence type="predicted"/>
<protein>
    <recommendedName>
        <fullName evidence="7">Ion transport domain-containing protein</fullName>
    </recommendedName>
</protein>
<feature type="transmembrane region" description="Helical" evidence="6">
    <location>
        <begin position="686"/>
        <end position="711"/>
    </location>
</feature>
<evidence type="ECO:0000256" key="5">
    <source>
        <dbReference type="SAM" id="MobiDB-lite"/>
    </source>
</evidence>
<name>A0A813M1Z1_POLGL</name>
<accession>A0A813M1Z1</accession>
<feature type="domain" description="Ion transport" evidence="7">
    <location>
        <begin position="844"/>
        <end position="1026"/>
    </location>
</feature>
<keyword evidence="4 6" id="KW-0472">Membrane</keyword>
<dbReference type="PRINTS" id="PR01463">
    <property type="entry name" value="EAGCHANLFMLY"/>
</dbReference>
<evidence type="ECO:0000256" key="6">
    <source>
        <dbReference type="SAM" id="Phobius"/>
    </source>
</evidence>
<feature type="transmembrane region" description="Helical" evidence="6">
    <location>
        <begin position="627"/>
        <end position="648"/>
    </location>
</feature>
<evidence type="ECO:0000259" key="7">
    <source>
        <dbReference type="Pfam" id="PF00520"/>
    </source>
</evidence>
<feature type="transmembrane region" description="Helical" evidence="6">
    <location>
        <begin position="585"/>
        <end position="606"/>
    </location>
</feature>
<dbReference type="EMBL" id="CAJNNW010037699">
    <property type="protein sequence ID" value="CAE8743990.1"/>
    <property type="molecule type" value="Genomic_DNA"/>
</dbReference>
<sequence length="1044" mass="115601">MPLICAVSHDQGASTVLSREDLNRPKGEKWEDFTFNEASLNRELENTRKMRGDGDGEAGKINMDAIPSLNDLMQQGQEKKRRKRADTRCRVLEFCIFVLCEILFILALVPNDSHQLGIIQVSQRVVRGIGNFTDADNSSSFYHPEPSFADIATPDQYWEWLDGPLKRVLLGNFLNESNLFVLAVVATRYTAPPPVQPSYIEFCVGAIDAAAIGNGTNGTNVTNTTTFTVTATSTTRTITQTMTTSTGTSTASTTSSTATTVTSTTTITNTSTTSSTTSASTTSTSTVTFTTTTTYLGNTTTSTITTSRTSTLSTTTEPPNTTTTRTTTRTVTLTNASNITPVVETCIPRELESCPNLRVMQVLADAMRRDLQVPSCKPKYSITDDVAVTGGSAADKPFQLSRGKVSIYFDGEQAKLDYKNGSQALNQSLYDFTGRTGENFTFLGSAHKISVVVYSPSLNAAVIFHWLVEQSRSGRLLSTITLDVENFSEEEAHKVAFLATSAVLGGVVFLMEVRRMLGCPKALTFEDERDKCSCWVCLFLTLPLLVLAVLSLFASQGATSAAVLDSETDTAAFQALHAKKGSQGFLFSFILVTLFVFNVLMFKFLLMHFPQLDYTKVMVQRMIRPMLVTILFLLFALLAGGVCLFGMYGDTVDRFRNPVYATVAILQLAVGSLRDWYSLYAARPTLFSVVVSVTFVLLRVIIQYMPIAIMLSHKKEMSLFENYSYHPFWASLRSHGNTDANNFNPATIGFDFTGKEPRLVPDPPALREVGRGVELRLSNSVSNFSIPAPIFQLKLRLSNSGSNFSNLAPIFQLRLRLSEARRPAACADERPLLKLTELDQRILILTFRTAPVDAEGTMLTVPSVIRRKYLEGWFTVDFLSTAPIDRIVEALVATDNNVGNETRVLKLVRIVRLFRLLKLARLLKMGRIVRSFEDKFELSPLTLKCMNLGGKLTLMSHFLGCFWFYTSMVHDDTDLNQCDVGYLQCDPTLPPTTWWKEIALAFEQKAELYVASLYWSFTTMTTVGTGPRVNCSTSDLCRFAFSMS</sequence>
<gene>
    <name evidence="8" type="ORF">PGLA2088_LOCUS51673</name>
</gene>
<feature type="transmembrane region" description="Helical" evidence="6">
    <location>
        <begin position="534"/>
        <end position="554"/>
    </location>
</feature>
<evidence type="ECO:0000256" key="2">
    <source>
        <dbReference type="ARBA" id="ARBA00022692"/>
    </source>
</evidence>
<feature type="region of interest" description="Disordered" evidence="5">
    <location>
        <begin position="305"/>
        <end position="326"/>
    </location>
</feature>
<comment type="subcellular location">
    <subcellularLocation>
        <location evidence="1">Membrane</location>
        <topology evidence="1">Multi-pass membrane protein</topology>
    </subcellularLocation>
</comment>
<dbReference type="GO" id="GO:0016020">
    <property type="term" value="C:membrane"/>
    <property type="evidence" value="ECO:0007669"/>
    <property type="project" value="UniProtKB-SubCell"/>
</dbReference>
<keyword evidence="3 6" id="KW-1133">Transmembrane helix</keyword>
<evidence type="ECO:0000256" key="4">
    <source>
        <dbReference type="ARBA" id="ARBA00023136"/>
    </source>
</evidence>
<feature type="transmembrane region" description="Helical" evidence="6">
    <location>
        <begin position="495"/>
        <end position="513"/>
    </location>
</feature>
<dbReference type="Pfam" id="PF00520">
    <property type="entry name" value="Ion_trans"/>
    <property type="match status" value="1"/>
</dbReference>
<reference evidence="8" key="1">
    <citation type="submission" date="2021-02" db="EMBL/GenBank/DDBJ databases">
        <authorList>
            <person name="Dougan E. K."/>
            <person name="Rhodes N."/>
            <person name="Thang M."/>
            <person name="Chan C."/>
        </authorList>
    </citation>
    <scope>NUCLEOTIDE SEQUENCE</scope>
</reference>
<evidence type="ECO:0000256" key="1">
    <source>
        <dbReference type="ARBA" id="ARBA00004141"/>
    </source>
</evidence>
<evidence type="ECO:0000256" key="3">
    <source>
        <dbReference type="ARBA" id="ARBA00022989"/>
    </source>
</evidence>
<dbReference type="InterPro" id="IPR005821">
    <property type="entry name" value="Ion_trans_dom"/>
</dbReference>
<comment type="caution">
    <text evidence="8">The sequence shown here is derived from an EMBL/GenBank/DDBJ whole genome shotgun (WGS) entry which is preliminary data.</text>
</comment>
<dbReference type="InterPro" id="IPR003938">
    <property type="entry name" value="K_chnl_volt-dep_EAG/ELK/ERG"/>
</dbReference>
<dbReference type="SUPFAM" id="SSF81324">
    <property type="entry name" value="Voltage-gated potassium channels"/>
    <property type="match status" value="1"/>
</dbReference>
<dbReference type="PANTHER" id="PTHR47823">
    <property type="entry name" value="ION_TRANS DOMAIN-CONTAINING PROTEIN"/>
    <property type="match status" value="1"/>
</dbReference>
<dbReference type="AlphaFoldDB" id="A0A813M1Z1"/>
<organism evidence="8 9">
    <name type="scientific">Polarella glacialis</name>
    <name type="common">Dinoflagellate</name>
    <dbReference type="NCBI Taxonomy" id="89957"/>
    <lineage>
        <taxon>Eukaryota</taxon>
        <taxon>Sar</taxon>
        <taxon>Alveolata</taxon>
        <taxon>Dinophyceae</taxon>
        <taxon>Suessiales</taxon>
        <taxon>Suessiaceae</taxon>
        <taxon>Polarella</taxon>
    </lineage>
</organism>
<evidence type="ECO:0000313" key="8">
    <source>
        <dbReference type="EMBL" id="CAE8743990.1"/>
    </source>
</evidence>
<feature type="transmembrane region" description="Helical" evidence="6">
    <location>
        <begin position="91"/>
        <end position="109"/>
    </location>
</feature>
<evidence type="ECO:0000313" key="9">
    <source>
        <dbReference type="Proteomes" id="UP000626109"/>
    </source>
</evidence>